<dbReference type="EMBL" id="JBEPLZ010000030">
    <property type="protein sequence ID" value="MET3573425.1"/>
    <property type="molecule type" value="Genomic_DNA"/>
</dbReference>
<dbReference type="RefSeq" id="WP_048929194.1">
    <property type="nucleotide sequence ID" value="NZ_CAUCMW010000015.1"/>
</dbReference>
<feature type="transmembrane region" description="Helical" evidence="1">
    <location>
        <begin position="72"/>
        <end position="91"/>
    </location>
</feature>
<accession>A0ABV2G567</accession>
<evidence type="ECO:0000313" key="2">
    <source>
        <dbReference type="EMBL" id="MET3573425.1"/>
    </source>
</evidence>
<keyword evidence="3" id="KW-1185">Reference proteome</keyword>
<keyword evidence="1" id="KW-0812">Transmembrane</keyword>
<keyword evidence="1" id="KW-1133">Transmembrane helix</keyword>
<organism evidence="2 3">
    <name type="scientific">Enterocloster citroniae</name>
    <dbReference type="NCBI Taxonomy" id="358743"/>
    <lineage>
        <taxon>Bacteria</taxon>
        <taxon>Bacillati</taxon>
        <taxon>Bacillota</taxon>
        <taxon>Clostridia</taxon>
        <taxon>Lachnospirales</taxon>
        <taxon>Lachnospiraceae</taxon>
        <taxon>Enterocloster</taxon>
    </lineage>
</organism>
<evidence type="ECO:0008006" key="4">
    <source>
        <dbReference type="Google" id="ProtNLM"/>
    </source>
</evidence>
<name>A0ABV2G567_9FIRM</name>
<protein>
    <recommendedName>
        <fullName evidence="4">YcxB family protein</fullName>
    </recommendedName>
</protein>
<proteinExistence type="predicted"/>
<feature type="transmembrane region" description="Helical" evidence="1">
    <location>
        <begin position="97"/>
        <end position="114"/>
    </location>
</feature>
<dbReference type="GeneID" id="93166298"/>
<keyword evidence="1" id="KW-0472">Membrane</keyword>
<reference evidence="2 3" key="1">
    <citation type="submission" date="2024-06" db="EMBL/GenBank/DDBJ databases">
        <title>Genomic Encyclopedia of Type Strains, Phase IV (KMG-IV): sequencing the most valuable type-strain genomes for metagenomic binning, comparative biology and taxonomic classification.</title>
        <authorList>
            <person name="Goeker M."/>
        </authorList>
    </citation>
    <scope>NUCLEOTIDE SEQUENCE [LARGE SCALE GENOMIC DNA]</scope>
    <source>
        <strain evidence="2 3">DSM 19261</strain>
    </source>
</reference>
<dbReference type="Proteomes" id="UP001549200">
    <property type="component" value="Unassembled WGS sequence"/>
</dbReference>
<sequence length="217" mass="25516">MNPVAWDAVIILTPQITRLIGITEEITDKLLEVRVDMEPIFRIVINEDNSKQKEQFMRISDMLYYQKQRRSIGNWVFLVWWGIVVISSILMPGELGAILFLMVAVWFLALSARLRRKVLLNTGLIIGRIFRKLRKTELVRSQIDFFENDFTYYPSKESLVWKYPAVDKLAEDPQAYYIFFAKDQGMYFAKHCFTVGDSLNFKEFIMQKTGKDMSLMK</sequence>
<evidence type="ECO:0000313" key="3">
    <source>
        <dbReference type="Proteomes" id="UP001549200"/>
    </source>
</evidence>
<evidence type="ECO:0000256" key="1">
    <source>
        <dbReference type="SAM" id="Phobius"/>
    </source>
</evidence>
<gene>
    <name evidence="2" type="ORF">ABID13_005087</name>
</gene>
<comment type="caution">
    <text evidence="2">The sequence shown here is derived from an EMBL/GenBank/DDBJ whole genome shotgun (WGS) entry which is preliminary data.</text>
</comment>